<protein>
    <submittedName>
        <fullName evidence="1">Uncharacterized protein</fullName>
    </submittedName>
</protein>
<proteinExistence type="predicted"/>
<sequence>MFRMQYKSVVETPPTFKLEDIIMKEYIVEYFLPKSSIPLATRQFAHSEANARSAAKAEKGQDIIIRSTRLA</sequence>
<reference evidence="1" key="1">
    <citation type="submission" date="2017-02" db="EMBL/GenBank/DDBJ databases">
        <title>Genome sequence of Serratia marcescens phage BF.</title>
        <authorList>
            <person name="Casey E."/>
            <person name="Fitzgerald B."/>
            <person name="Mahony J."/>
            <person name="Lugli G."/>
            <person name="Ventura M."/>
            <person name="van Sinderen D."/>
        </authorList>
    </citation>
    <scope>NUCLEOTIDE SEQUENCE [LARGE SCALE GENOMIC DNA]</scope>
</reference>
<organism evidence="1 2">
    <name type="scientific">Serratia phage BF</name>
    <dbReference type="NCBI Taxonomy" id="1962671"/>
    <lineage>
        <taxon>Viruses</taxon>
        <taxon>Duplodnaviria</taxon>
        <taxon>Heunggongvirae</taxon>
        <taxon>Uroviricota</taxon>
        <taxon>Caudoviricetes</taxon>
        <taxon>Eneladusvirus</taxon>
        <taxon>Eneladusvirus BF</taxon>
    </lineage>
</organism>
<dbReference type="Proteomes" id="UP000221837">
    <property type="component" value="Genome"/>
</dbReference>
<dbReference type="EMBL" id="KY630187">
    <property type="protein sequence ID" value="AQW89031.1"/>
    <property type="molecule type" value="Genomic_DNA"/>
</dbReference>
<accession>A0A1S6UBD7</accession>
<evidence type="ECO:0000313" key="2">
    <source>
        <dbReference type="Proteomes" id="UP000221837"/>
    </source>
</evidence>
<dbReference type="OrthoDB" id="40005at10239"/>
<name>A0A1S6UBD7_9CAUD</name>
<keyword evidence="2" id="KW-1185">Reference proteome</keyword>
<gene>
    <name evidence="1" type="ORF">BF_0506</name>
</gene>
<evidence type="ECO:0000313" key="1">
    <source>
        <dbReference type="EMBL" id="AQW89031.1"/>
    </source>
</evidence>